<dbReference type="Pfam" id="PF00240">
    <property type="entry name" value="ubiquitin"/>
    <property type="match status" value="1"/>
</dbReference>
<keyword evidence="5" id="KW-0508">mRNA splicing</keyword>
<feature type="compositionally biased region" description="Pro residues" evidence="7">
    <location>
        <begin position="542"/>
        <end position="558"/>
    </location>
</feature>
<dbReference type="InterPro" id="IPR000061">
    <property type="entry name" value="Surp"/>
</dbReference>
<dbReference type="Pfam" id="PF01805">
    <property type="entry name" value="Surp"/>
    <property type="match status" value="2"/>
</dbReference>
<dbReference type="GO" id="GO:0071013">
    <property type="term" value="C:catalytic step 2 spliceosome"/>
    <property type="evidence" value="ECO:0007669"/>
    <property type="project" value="TreeGrafter"/>
</dbReference>
<dbReference type="GO" id="GO:0071004">
    <property type="term" value="C:U2-type prespliceosome"/>
    <property type="evidence" value="ECO:0007669"/>
    <property type="project" value="TreeGrafter"/>
</dbReference>
<keyword evidence="4" id="KW-0677">Repeat</keyword>
<evidence type="ECO:0000256" key="1">
    <source>
        <dbReference type="ARBA" id="ARBA00004123"/>
    </source>
</evidence>
<feature type="domain" description="SURP motif" evidence="9">
    <location>
        <begin position="146"/>
        <end position="188"/>
    </location>
</feature>
<keyword evidence="2" id="KW-0507">mRNA processing</keyword>
<dbReference type="OMA" id="HAYYRHR"/>
<dbReference type="Gene3D" id="1.10.10.790">
    <property type="entry name" value="Surp module"/>
    <property type="match status" value="2"/>
</dbReference>
<dbReference type="GeneID" id="18823305"/>
<evidence type="ECO:0000256" key="5">
    <source>
        <dbReference type="ARBA" id="ARBA00023187"/>
    </source>
</evidence>
<dbReference type="STRING" id="597362.K5XI17"/>
<evidence type="ECO:0000256" key="4">
    <source>
        <dbReference type="ARBA" id="ARBA00022737"/>
    </source>
</evidence>
<evidence type="ECO:0000313" key="10">
    <source>
        <dbReference type="EMBL" id="EKM82967.1"/>
    </source>
</evidence>
<dbReference type="SMART" id="SM00648">
    <property type="entry name" value="SWAP"/>
    <property type="match status" value="2"/>
</dbReference>
<feature type="compositionally biased region" description="Basic and acidic residues" evidence="7">
    <location>
        <begin position="349"/>
        <end position="366"/>
    </location>
</feature>
<dbReference type="InterPro" id="IPR022030">
    <property type="entry name" value="SF3A1_dom"/>
</dbReference>
<accession>K5XI17</accession>
<evidence type="ECO:0000256" key="6">
    <source>
        <dbReference type="ARBA" id="ARBA00023242"/>
    </source>
</evidence>
<dbReference type="AlphaFoldDB" id="K5XI17"/>
<dbReference type="eggNOG" id="KOG0007">
    <property type="taxonomic scope" value="Eukaryota"/>
</dbReference>
<evidence type="ECO:0000256" key="3">
    <source>
        <dbReference type="ARBA" id="ARBA00022728"/>
    </source>
</evidence>
<dbReference type="GO" id="GO:0003723">
    <property type="term" value="F:RNA binding"/>
    <property type="evidence" value="ECO:0007669"/>
    <property type="project" value="InterPro"/>
</dbReference>
<dbReference type="FunCoup" id="K5XI17">
    <property type="interactions" value="740"/>
</dbReference>
<dbReference type="PROSITE" id="PS50053">
    <property type="entry name" value="UBIQUITIN_2"/>
    <property type="match status" value="1"/>
</dbReference>
<dbReference type="Gene3D" id="3.10.20.90">
    <property type="entry name" value="Phosphatidylinositol 3-kinase Catalytic Subunit, Chain A, domain 1"/>
    <property type="match status" value="1"/>
</dbReference>
<sequence length="784" mass="86283">MALVNGVNGAADVHSMGNILRFSSGLILPPPEIKAVIDKTATFVANSQNPPQFEDKIRENQRSDPKFSFLNPIDPYHAYYRHRLDKISRGESLNDDAAPDELVDGAPVDGVLPTQDLPDVADIGIEPPAPEFILDMPNISPIDLDIMKLTALFTARRGHIFLATLSAKEGRNYQFDFLRPTHSLFGYFNRLVEQYSKVLYPNNDVLQQLKEKSEPGARWMLLAQAKRYAKWQRNKREKDQKRQDDQEAERIAFAEIDWHDYAIVQTIEFTGADATSELPPPMSVQEVENMTLAQKRMAAMIMENTAEDVEAHRARQAAAEAEAARTAGKVTVVDDNDDAAMEESDDEKDVEKKRKDEEERQRELARAHAMQPNVGPMKIRTDYVPKIGSKSAKATMTTCSICGQQIPVDELQEHMRIELLDPKWKEQRDVLEARKAQASELQRGANVVSSLRNLARTRVDIFGTETDEERRKREEEEEREKRKEREKVVWDGHTASKANTLDKYSTNVNFDEQIAAIHRAKGLGPAEVNAIGPGIGPAAIPPPLTSLPPPPASLPAPPIHTHAPSTATVSSGPTPASMAPTPAPVMLPPLHYQGLDAAQPFAYSPPLNGNGNGNGGGAAGLGTSSRQAALAAANAQAQQLQAGMVRTADQMLADGEGTPVQDDVIPPAKRQRVAKLPGGAMYPEADWIAMHPHPISLRVQLPDDSSKPEWKLDGSVVLVPDLPMTLLVSTLRDRIKIATGSALSASRMRISYLGKMLTNSTTIGSYNLEDEDMLVLSVSDARRR</sequence>
<dbReference type="OrthoDB" id="447637at2759"/>
<feature type="region of interest" description="Disordered" evidence="7">
    <location>
        <begin position="328"/>
        <end position="367"/>
    </location>
</feature>
<keyword evidence="3" id="KW-0747">Spliceosome</keyword>
<gene>
    <name evidence="10" type="ORF">AGABI1DRAFT_111492</name>
</gene>
<dbReference type="GO" id="GO:0045292">
    <property type="term" value="P:mRNA cis splicing, via spliceosome"/>
    <property type="evidence" value="ECO:0007669"/>
    <property type="project" value="InterPro"/>
</dbReference>
<dbReference type="GO" id="GO:0005686">
    <property type="term" value="C:U2 snRNP"/>
    <property type="evidence" value="ECO:0007669"/>
    <property type="project" value="UniProtKB-ARBA"/>
</dbReference>
<feature type="compositionally biased region" description="Acidic residues" evidence="7">
    <location>
        <begin position="334"/>
        <end position="348"/>
    </location>
</feature>
<dbReference type="HOGENOM" id="CLU_013259_1_0_1"/>
<dbReference type="InterPro" id="IPR045146">
    <property type="entry name" value="SF3A1"/>
</dbReference>
<dbReference type="InterPro" id="IPR029071">
    <property type="entry name" value="Ubiquitin-like_domsf"/>
</dbReference>
<dbReference type="Pfam" id="PF12230">
    <property type="entry name" value="PRP21_like_P"/>
    <property type="match status" value="1"/>
</dbReference>
<dbReference type="FunFam" id="1.10.10.790:FF:000002">
    <property type="entry name" value="Splicing factor 3A subunit 1"/>
    <property type="match status" value="1"/>
</dbReference>
<dbReference type="KEGG" id="abp:AGABI1DRAFT111492"/>
<evidence type="ECO:0000256" key="7">
    <source>
        <dbReference type="SAM" id="MobiDB-lite"/>
    </source>
</evidence>
<dbReference type="InParanoid" id="K5XI17"/>
<feature type="region of interest" description="Disordered" evidence="7">
    <location>
        <begin position="542"/>
        <end position="578"/>
    </location>
</feature>
<proteinExistence type="predicted"/>
<dbReference type="PROSITE" id="PS50128">
    <property type="entry name" value="SURP"/>
    <property type="match status" value="2"/>
</dbReference>
<dbReference type="InterPro" id="IPR035967">
    <property type="entry name" value="SWAP/Surp_sf"/>
</dbReference>
<dbReference type="PANTHER" id="PTHR15316">
    <property type="entry name" value="SPLICEOSOME ASSOCIATED PROTEIN 114/SWAP SPLICING FACTOR-RELATED"/>
    <property type="match status" value="1"/>
</dbReference>
<keyword evidence="11" id="KW-1185">Reference proteome</keyword>
<evidence type="ECO:0000256" key="2">
    <source>
        <dbReference type="ARBA" id="ARBA00022664"/>
    </source>
</evidence>
<evidence type="ECO:0000259" key="9">
    <source>
        <dbReference type="PROSITE" id="PS50128"/>
    </source>
</evidence>
<reference evidence="11" key="1">
    <citation type="journal article" date="2012" name="Proc. Natl. Acad. Sci. U.S.A.">
        <title>Genome sequence of the button mushroom Agaricus bisporus reveals mechanisms governing adaptation to a humic-rich ecological niche.</title>
        <authorList>
            <person name="Morin E."/>
            <person name="Kohler A."/>
            <person name="Baker A.R."/>
            <person name="Foulongne-Oriol M."/>
            <person name="Lombard V."/>
            <person name="Nagy L.G."/>
            <person name="Ohm R.A."/>
            <person name="Patyshakuliyeva A."/>
            <person name="Brun A."/>
            <person name="Aerts A.L."/>
            <person name="Bailey A.M."/>
            <person name="Billette C."/>
            <person name="Coutinho P.M."/>
            <person name="Deakin G."/>
            <person name="Doddapaneni H."/>
            <person name="Floudas D."/>
            <person name="Grimwood J."/>
            <person name="Hilden K."/>
            <person name="Kuees U."/>
            <person name="LaButti K.M."/>
            <person name="Lapidus A."/>
            <person name="Lindquist E.A."/>
            <person name="Lucas S.M."/>
            <person name="Murat C."/>
            <person name="Riley R.W."/>
            <person name="Salamov A.A."/>
            <person name="Schmutz J."/>
            <person name="Subramanian V."/>
            <person name="Woesten H.A.B."/>
            <person name="Xu J."/>
            <person name="Eastwood D.C."/>
            <person name="Foster G.D."/>
            <person name="Sonnenberg A.S."/>
            <person name="Cullen D."/>
            <person name="de Vries R.P."/>
            <person name="Lundell T."/>
            <person name="Hibbett D.S."/>
            <person name="Henrissat B."/>
            <person name="Burton K.S."/>
            <person name="Kerrigan R.W."/>
            <person name="Challen M.P."/>
            <person name="Grigoriev I.V."/>
            <person name="Martin F."/>
        </authorList>
    </citation>
    <scope>NUCLEOTIDE SEQUENCE [LARGE SCALE GENOMIC DNA]</scope>
    <source>
        <strain evidence="11">JB137-S8 / ATCC MYA-4627 / FGSC 10392</strain>
    </source>
</reference>
<dbReference type="PANTHER" id="PTHR15316:SF1">
    <property type="entry name" value="SPLICING FACTOR 3A SUBUNIT 1"/>
    <property type="match status" value="1"/>
</dbReference>
<dbReference type="GO" id="GO:0000381">
    <property type="term" value="P:regulation of alternative mRNA splicing, via spliceosome"/>
    <property type="evidence" value="ECO:0007669"/>
    <property type="project" value="TreeGrafter"/>
</dbReference>
<dbReference type="EMBL" id="JH971386">
    <property type="protein sequence ID" value="EKM82967.1"/>
    <property type="molecule type" value="Genomic_DNA"/>
</dbReference>
<dbReference type="RefSeq" id="XP_007326841.1">
    <property type="nucleotide sequence ID" value="XM_007326779.1"/>
</dbReference>
<feature type="domain" description="SURP motif" evidence="9">
    <location>
        <begin position="36"/>
        <end position="80"/>
    </location>
</feature>
<keyword evidence="6" id="KW-0539">Nucleus</keyword>
<dbReference type="SUPFAM" id="SSF109905">
    <property type="entry name" value="Surp module (SWAP domain)"/>
    <property type="match status" value="2"/>
</dbReference>
<dbReference type="InterPro" id="IPR000626">
    <property type="entry name" value="Ubiquitin-like_dom"/>
</dbReference>
<protein>
    <submittedName>
        <fullName evidence="10">Uncharacterized protein</fullName>
    </submittedName>
</protein>
<evidence type="ECO:0000313" key="11">
    <source>
        <dbReference type="Proteomes" id="UP000008493"/>
    </source>
</evidence>
<organism evidence="10 11">
    <name type="scientific">Agaricus bisporus var. burnettii (strain JB137-S8 / ATCC MYA-4627 / FGSC 10392)</name>
    <name type="common">White button mushroom</name>
    <dbReference type="NCBI Taxonomy" id="597362"/>
    <lineage>
        <taxon>Eukaryota</taxon>
        <taxon>Fungi</taxon>
        <taxon>Dikarya</taxon>
        <taxon>Basidiomycota</taxon>
        <taxon>Agaricomycotina</taxon>
        <taxon>Agaricomycetes</taxon>
        <taxon>Agaricomycetidae</taxon>
        <taxon>Agaricales</taxon>
        <taxon>Agaricineae</taxon>
        <taxon>Agaricaceae</taxon>
        <taxon>Agaricus</taxon>
    </lineage>
</organism>
<name>K5XI17_AGABU</name>
<feature type="domain" description="Ubiquitin-like" evidence="8">
    <location>
        <begin position="695"/>
        <end position="779"/>
    </location>
</feature>
<comment type="subcellular location">
    <subcellularLocation>
        <location evidence="1">Nucleus</location>
    </subcellularLocation>
</comment>
<dbReference type="Proteomes" id="UP000008493">
    <property type="component" value="Unassembled WGS sequence"/>
</dbReference>
<dbReference type="FunFam" id="1.10.10.790:FF:000001">
    <property type="entry name" value="Splicing factor 3a, subunit 1"/>
    <property type="match status" value="1"/>
</dbReference>
<dbReference type="SUPFAM" id="SSF54236">
    <property type="entry name" value="Ubiquitin-like"/>
    <property type="match status" value="1"/>
</dbReference>
<evidence type="ECO:0000259" key="8">
    <source>
        <dbReference type="PROSITE" id="PS50053"/>
    </source>
</evidence>